<evidence type="ECO:0000256" key="1">
    <source>
        <dbReference type="ARBA" id="ARBA00006607"/>
    </source>
</evidence>
<keyword evidence="3" id="KW-0067">ATP-binding</keyword>
<name>A0A0G4LFK6_VERLO</name>
<accession>A0A0G4LFK6</accession>
<evidence type="ECO:0000256" key="2">
    <source>
        <dbReference type="ARBA" id="ARBA00022741"/>
    </source>
</evidence>
<dbReference type="GO" id="GO:0042026">
    <property type="term" value="P:protein refolding"/>
    <property type="evidence" value="ECO:0007669"/>
    <property type="project" value="InterPro"/>
</dbReference>
<keyword evidence="4" id="KW-0143">Chaperone</keyword>
<evidence type="ECO:0000313" key="5">
    <source>
        <dbReference type="EMBL" id="CRK20729.1"/>
    </source>
</evidence>
<proteinExistence type="inferred from homology"/>
<evidence type="ECO:0000256" key="4">
    <source>
        <dbReference type="ARBA" id="ARBA00023186"/>
    </source>
</evidence>
<dbReference type="AlphaFoldDB" id="A0A0G4LFK6"/>
<dbReference type="Gene3D" id="1.10.560.10">
    <property type="entry name" value="GroEL-like equatorial domain"/>
    <property type="match status" value="2"/>
</dbReference>
<dbReference type="InterPro" id="IPR002423">
    <property type="entry name" value="Cpn60/GroEL/TCP-1"/>
</dbReference>
<dbReference type="GO" id="GO:0005524">
    <property type="term" value="F:ATP binding"/>
    <property type="evidence" value="ECO:0007669"/>
    <property type="project" value="UniProtKB-KW"/>
</dbReference>
<keyword evidence="2" id="KW-0547">Nucleotide-binding</keyword>
<dbReference type="InterPro" id="IPR001844">
    <property type="entry name" value="Cpn60/GroEL"/>
</dbReference>
<dbReference type="InterPro" id="IPR017998">
    <property type="entry name" value="Chaperone_TCP-1"/>
</dbReference>
<dbReference type="GO" id="GO:0140662">
    <property type="term" value="F:ATP-dependent protein folding chaperone"/>
    <property type="evidence" value="ECO:0007669"/>
    <property type="project" value="InterPro"/>
</dbReference>
<dbReference type="PRINTS" id="PR00304">
    <property type="entry name" value="TCOMPLEXTCP1"/>
</dbReference>
<reference evidence="6" key="1">
    <citation type="submission" date="2015-05" db="EMBL/GenBank/DDBJ databases">
        <authorList>
            <person name="Fogelqvist Johan"/>
        </authorList>
    </citation>
    <scope>NUCLEOTIDE SEQUENCE [LARGE SCALE GENOMIC DNA]</scope>
</reference>
<comment type="similarity">
    <text evidence="1">Belongs to the chaperonin (HSP60) family.</text>
</comment>
<organism evidence="5 6">
    <name type="scientific">Verticillium longisporum</name>
    <name type="common">Verticillium dahliae var. longisporum</name>
    <dbReference type="NCBI Taxonomy" id="100787"/>
    <lineage>
        <taxon>Eukaryota</taxon>
        <taxon>Fungi</taxon>
        <taxon>Dikarya</taxon>
        <taxon>Ascomycota</taxon>
        <taxon>Pezizomycotina</taxon>
        <taxon>Sordariomycetes</taxon>
        <taxon>Hypocreomycetidae</taxon>
        <taxon>Glomerellales</taxon>
        <taxon>Plectosphaerellaceae</taxon>
        <taxon>Verticillium</taxon>
    </lineage>
</organism>
<dbReference type="Pfam" id="PF00118">
    <property type="entry name" value="Cpn60_TCP1"/>
    <property type="match status" value="1"/>
</dbReference>
<evidence type="ECO:0000313" key="6">
    <source>
        <dbReference type="Proteomes" id="UP000045706"/>
    </source>
</evidence>
<dbReference type="InterPro" id="IPR027413">
    <property type="entry name" value="GROEL-like_equatorial_sf"/>
</dbReference>
<gene>
    <name evidence="5" type="ORF">BN1723_002696</name>
</gene>
<dbReference type="EMBL" id="CVQI01011113">
    <property type="protein sequence ID" value="CRK20729.1"/>
    <property type="molecule type" value="Genomic_DNA"/>
</dbReference>
<dbReference type="Proteomes" id="UP000045706">
    <property type="component" value="Unassembled WGS sequence"/>
</dbReference>
<evidence type="ECO:0000256" key="3">
    <source>
        <dbReference type="ARBA" id="ARBA00022840"/>
    </source>
</evidence>
<dbReference type="SUPFAM" id="SSF48592">
    <property type="entry name" value="GroEL equatorial domain-like"/>
    <property type="match status" value="2"/>
</dbReference>
<sequence>MQRALTSRTRTSVLNSATSQFRQGAALGQVRYAHKELKFGVEARAALLTGVETLAKAVSTTLGPKGRNVLIESSFGAPKITKDGVTVARAITLKDKFENLELGDEPVPPGRCSRPGPLRSQGMLNARDDILTCWNHRSSLHEQELKFGVEARAALLTGVETLAKAVSTTLGPKGRNVLIESSFGAPKITKDVVSVSARVYPPTRPGGPRQTQGLAPDHVFLLDRDKA</sequence>
<dbReference type="PANTHER" id="PTHR45633">
    <property type="entry name" value="60 KDA HEAT SHOCK PROTEIN, MITOCHONDRIAL"/>
    <property type="match status" value="1"/>
</dbReference>
<protein>
    <submittedName>
        <fullName evidence="5">Uncharacterized protein</fullName>
    </submittedName>
</protein>